<dbReference type="NCBIfam" id="TIGR00278">
    <property type="entry name" value="membrane protein insertion efficiency factor YidD"/>
    <property type="match status" value="1"/>
</dbReference>
<sequence>MYSFIFIAPLLSDPWGKDADLISPHFDVCPSSSPSLLAKLGMQAIRFHQEVISPADGPRSHFIPSSSQYTLNAMRKYGFFRGYTMGCDRLMRENDDPWIYRTILDPNGKTINWDPVP</sequence>
<name>A0A2P9HA37_PARUW</name>
<dbReference type="Pfam" id="PF01809">
    <property type="entry name" value="YidD"/>
    <property type="match status" value="1"/>
</dbReference>
<protein>
    <recommendedName>
        <fullName evidence="3">Membrane protein insertion efficiency factor YidD</fullName>
    </recommendedName>
</protein>
<accession>A0A2P9HA37</accession>
<dbReference type="STRING" id="264201.pc1477"/>
<dbReference type="RefSeq" id="WP_044045541.1">
    <property type="nucleotide sequence ID" value="NC_005861.2"/>
</dbReference>
<gene>
    <name evidence="1" type="ORF">PC_RS07095</name>
</gene>
<organism evidence="1 2">
    <name type="scientific">Protochlamydia amoebophila (strain UWE25)</name>
    <dbReference type="NCBI Taxonomy" id="264201"/>
    <lineage>
        <taxon>Bacteria</taxon>
        <taxon>Pseudomonadati</taxon>
        <taxon>Chlamydiota</taxon>
        <taxon>Chlamydiia</taxon>
        <taxon>Parachlamydiales</taxon>
        <taxon>Parachlamydiaceae</taxon>
        <taxon>Candidatus Protochlamydia</taxon>
    </lineage>
</organism>
<dbReference type="InterPro" id="IPR002696">
    <property type="entry name" value="Membr_insert_effic_factor_YidD"/>
</dbReference>
<dbReference type="AlphaFoldDB" id="A0A2P9HA37"/>
<evidence type="ECO:0008006" key="3">
    <source>
        <dbReference type="Google" id="ProtNLM"/>
    </source>
</evidence>
<reference evidence="1 2" key="1">
    <citation type="journal article" date="2004" name="Science">
        <title>Illuminating the evolutionary history of chlamydiae.</title>
        <authorList>
            <person name="Horn M."/>
            <person name="Collingro A."/>
            <person name="Schmitz-Esser S."/>
            <person name="Beier C.L."/>
            <person name="Purkhold U."/>
            <person name="Fartmann B."/>
            <person name="Brandt P."/>
            <person name="Nyakatura G.J."/>
            <person name="Droege M."/>
            <person name="Frishman D."/>
            <person name="Rattei T."/>
            <person name="Mewes H."/>
            <person name="Wagner M."/>
        </authorList>
    </citation>
    <scope>NUCLEOTIDE SEQUENCE [LARGE SCALE GENOMIC DNA]</scope>
    <source>
        <strain evidence="1 2">UWE25</strain>
    </source>
</reference>
<dbReference type="Proteomes" id="UP000000529">
    <property type="component" value="Chromosome"/>
</dbReference>
<evidence type="ECO:0000313" key="1">
    <source>
        <dbReference type="EMBL" id="SPJ31876.1"/>
    </source>
</evidence>
<keyword evidence="2" id="KW-1185">Reference proteome</keyword>
<dbReference type="SMART" id="SM01234">
    <property type="entry name" value="Haemolytic"/>
    <property type="match status" value="1"/>
</dbReference>
<dbReference type="EMBL" id="BX908798">
    <property type="protein sequence ID" value="SPJ31876.1"/>
    <property type="molecule type" value="Genomic_DNA"/>
</dbReference>
<evidence type="ECO:0000313" key="2">
    <source>
        <dbReference type="Proteomes" id="UP000000529"/>
    </source>
</evidence>
<proteinExistence type="predicted"/>
<dbReference type="KEGG" id="pcu:PC_RS07095"/>
<dbReference type="OrthoDB" id="21443at2"/>